<dbReference type="GO" id="GO:0005506">
    <property type="term" value="F:iron ion binding"/>
    <property type="evidence" value="ECO:0007669"/>
    <property type="project" value="InterPro"/>
</dbReference>
<evidence type="ECO:0000313" key="6">
    <source>
        <dbReference type="EMBL" id="KAG8070076.1"/>
    </source>
</evidence>
<comment type="similarity">
    <text evidence="1 4">Belongs to the cytochrome P450 family.</text>
</comment>
<protein>
    <recommendedName>
        <fullName evidence="8">Cytochrome P450</fullName>
    </recommendedName>
</protein>
<evidence type="ECO:0000256" key="4">
    <source>
        <dbReference type="RuleBase" id="RU000461"/>
    </source>
</evidence>
<name>A0A8J5S7B4_ZIZPA</name>
<keyword evidence="5" id="KW-1133">Transmembrane helix</keyword>
<reference evidence="6" key="2">
    <citation type="submission" date="2021-02" db="EMBL/GenBank/DDBJ databases">
        <authorList>
            <person name="Kimball J.A."/>
            <person name="Haas M.W."/>
            <person name="Macchietto M."/>
            <person name="Kono T."/>
            <person name="Duquette J."/>
            <person name="Shao M."/>
        </authorList>
    </citation>
    <scope>NUCLEOTIDE SEQUENCE</scope>
    <source>
        <tissue evidence="6">Fresh leaf tissue</tissue>
    </source>
</reference>
<evidence type="ECO:0000256" key="3">
    <source>
        <dbReference type="ARBA" id="ARBA00023004"/>
    </source>
</evidence>
<dbReference type="PANTHER" id="PTHR47955">
    <property type="entry name" value="CYTOCHROME P450 FAMILY 71 PROTEIN"/>
    <property type="match status" value="1"/>
</dbReference>
<dbReference type="FunFam" id="1.10.630.10:FF:000064">
    <property type="entry name" value="Cytochrome P450 monooxygenase"/>
    <property type="match status" value="1"/>
</dbReference>
<keyword evidence="4" id="KW-0349">Heme</keyword>
<keyword evidence="2 4" id="KW-0479">Metal-binding</keyword>
<reference evidence="6" key="1">
    <citation type="journal article" date="2021" name="bioRxiv">
        <title>Whole Genome Assembly and Annotation of Northern Wild Rice, Zizania palustris L., Supports a Whole Genome Duplication in the Zizania Genus.</title>
        <authorList>
            <person name="Haas M."/>
            <person name="Kono T."/>
            <person name="Macchietto M."/>
            <person name="Millas R."/>
            <person name="McGilp L."/>
            <person name="Shao M."/>
            <person name="Duquette J."/>
            <person name="Hirsch C.N."/>
            <person name="Kimball J."/>
        </authorList>
    </citation>
    <scope>NUCLEOTIDE SEQUENCE</scope>
    <source>
        <tissue evidence="6">Fresh leaf tissue</tissue>
    </source>
</reference>
<keyword evidence="7" id="KW-1185">Reference proteome</keyword>
<comment type="caution">
    <text evidence="6">The sequence shown here is derived from an EMBL/GenBank/DDBJ whole genome shotgun (WGS) entry which is preliminary data.</text>
</comment>
<evidence type="ECO:0000313" key="7">
    <source>
        <dbReference type="Proteomes" id="UP000729402"/>
    </source>
</evidence>
<dbReference type="InterPro" id="IPR017972">
    <property type="entry name" value="Cyt_P450_CS"/>
</dbReference>
<dbReference type="Proteomes" id="UP000729402">
    <property type="component" value="Unassembled WGS sequence"/>
</dbReference>
<dbReference type="InterPro" id="IPR001128">
    <property type="entry name" value="Cyt_P450"/>
</dbReference>
<dbReference type="AlphaFoldDB" id="A0A8J5S7B4"/>
<dbReference type="GO" id="GO:0020037">
    <property type="term" value="F:heme binding"/>
    <property type="evidence" value="ECO:0007669"/>
    <property type="project" value="InterPro"/>
</dbReference>
<dbReference type="EMBL" id="JAAALK010000283">
    <property type="protein sequence ID" value="KAG8070076.1"/>
    <property type="molecule type" value="Genomic_DNA"/>
</dbReference>
<keyword evidence="5" id="KW-0812">Transmembrane</keyword>
<dbReference type="GO" id="GO:0004497">
    <property type="term" value="F:monooxygenase activity"/>
    <property type="evidence" value="ECO:0007669"/>
    <property type="project" value="UniProtKB-KW"/>
</dbReference>
<dbReference type="Pfam" id="PF00067">
    <property type="entry name" value="p450"/>
    <property type="match status" value="1"/>
</dbReference>
<keyword evidence="4" id="KW-0503">Monooxygenase</keyword>
<feature type="transmembrane region" description="Helical" evidence="5">
    <location>
        <begin position="6"/>
        <end position="23"/>
    </location>
</feature>
<evidence type="ECO:0000256" key="2">
    <source>
        <dbReference type="ARBA" id="ARBA00022723"/>
    </source>
</evidence>
<dbReference type="PROSITE" id="PS00086">
    <property type="entry name" value="CYTOCHROME_P450"/>
    <property type="match status" value="1"/>
</dbReference>
<proteinExistence type="inferred from homology"/>
<dbReference type="OrthoDB" id="2789670at2759"/>
<keyword evidence="3 4" id="KW-0408">Iron</keyword>
<gene>
    <name evidence="6" type="ORF">GUJ93_ZPchr0006g43895</name>
</gene>
<dbReference type="CDD" id="cd11072">
    <property type="entry name" value="CYP71-like"/>
    <property type="match status" value="1"/>
</dbReference>
<keyword evidence="5" id="KW-0472">Membrane</keyword>
<dbReference type="PANTHER" id="PTHR47955:SF21">
    <property type="entry name" value="OS06G0642300 PROTEIN"/>
    <property type="match status" value="1"/>
</dbReference>
<evidence type="ECO:0008006" key="8">
    <source>
        <dbReference type="Google" id="ProtNLM"/>
    </source>
</evidence>
<keyword evidence="4" id="KW-0560">Oxidoreductase</keyword>
<organism evidence="6 7">
    <name type="scientific">Zizania palustris</name>
    <name type="common">Northern wild rice</name>
    <dbReference type="NCBI Taxonomy" id="103762"/>
    <lineage>
        <taxon>Eukaryota</taxon>
        <taxon>Viridiplantae</taxon>
        <taxon>Streptophyta</taxon>
        <taxon>Embryophyta</taxon>
        <taxon>Tracheophyta</taxon>
        <taxon>Spermatophyta</taxon>
        <taxon>Magnoliopsida</taxon>
        <taxon>Liliopsida</taxon>
        <taxon>Poales</taxon>
        <taxon>Poaceae</taxon>
        <taxon>BOP clade</taxon>
        <taxon>Oryzoideae</taxon>
        <taxon>Oryzeae</taxon>
        <taxon>Zizaniinae</taxon>
        <taxon>Zizania</taxon>
    </lineage>
</organism>
<evidence type="ECO:0000256" key="1">
    <source>
        <dbReference type="ARBA" id="ARBA00010617"/>
    </source>
</evidence>
<sequence length="517" mass="58101">MAGDLSLYLLLVALFAVPLLILFGSRRWTARDDACTKRRLPPGPWALPVIGHLHHLAGGLAPHRAMRDLARRHGPVMMLRFGEVTAVVASSPDAAREIMKTNDVAFAWRPTGPMSQLWFQGDDGLVFAPYGEAWRRLRRICTQELLSHRRVQSFRKVREDELGRLLRAVHMAAKAAPVNLSEMISTYVADSTVRATIGSHRLKHRDEYLRLLNGLVSIMPGMSLPDLFPSSRLAMLVSCVPGRIERYRRRMRRIMDSIIDEHQERRAAGNGNDEEEDLVDVLFRLQKETDAQYPLTTENIKSVMLDIFSAGSETTATTLQWVMAELMRSPNSMQKAQDELRRAVVGHGTVTEDVLPNLHYLRLVVKETLRLHPALALVPRRCESSCKVLGYDVPAGAMVLVSSWAIGRDPAHWDAPDEFSPERFERAGERDRDLRGANFELIPFGSGRRVCPGMTFGLVHIELALAALLFHFDWSLPDGMAADELDMTDTSGLITRRRLDLLVVPVPRVPVPTQSDH</sequence>
<dbReference type="GO" id="GO:0016705">
    <property type="term" value="F:oxidoreductase activity, acting on paired donors, with incorporation or reduction of molecular oxygen"/>
    <property type="evidence" value="ECO:0007669"/>
    <property type="project" value="InterPro"/>
</dbReference>
<accession>A0A8J5S7B4</accession>
<evidence type="ECO:0000256" key="5">
    <source>
        <dbReference type="SAM" id="Phobius"/>
    </source>
</evidence>